<dbReference type="InterPro" id="IPR023753">
    <property type="entry name" value="FAD/NAD-binding_dom"/>
</dbReference>
<evidence type="ECO:0000259" key="10">
    <source>
        <dbReference type="Pfam" id="PF18113"/>
    </source>
</evidence>
<evidence type="ECO:0000256" key="6">
    <source>
        <dbReference type="ARBA" id="ARBA00022827"/>
    </source>
</evidence>
<dbReference type="InterPro" id="IPR036188">
    <property type="entry name" value="FAD/NAD-bd_sf"/>
</dbReference>
<evidence type="ECO:0000313" key="11">
    <source>
        <dbReference type="EMBL" id="AOA57705.1"/>
    </source>
</evidence>
<dbReference type="SUPFAM" id="SSF51905">
    <property type="entry name" value="FAD/NAD(P)-binding domain"/>
    <property type="match status" value="1"/>
</dbReference>
<dbReference type="EMBL" id="CP016895">
    <property type="protein sequence ID" value="AOA57705.1"/>
    <property type="molecule type" value="Genomic_DNA"/>
</dbReference>
<keyword evidence="8" id="KW-0520">NAD</keyword>
<evidence type="ECO:0000256" key="8">
    <source>
        <dbReference type="ARBA" id="ARBA00023027"/>
    </source>
</evidence>
<keyword evidence="7" id="KW-0560">Oxidoreductase</keyword>
<dbReference type="Pfam" id="PF18113">
    <property type="entry name" value="Rbx_binding"/>
    <property type="match status" value="1"/>
</dbReference>
<keyword evidence="4" id="KW-0963">Cytoplasm</keyword>
<evidence type="ECO:0000256" key="7">
    <source>
        <dbReference type="ARBA" id="ARBA00023002"/>
    </source>
</evidence>
<gene>
    <name evidence="11" type="ORF">BFG52_04590</name>
</gene>
<evidence type="ECO:0000313" key="12">
    <source>
        <dbReference type="Proteomes" id="UP000093391"/>
    </source>
</evidence>
<dbReference type="Gene3D" id="3.50.50.60">
    <property type="entry name" value="FAD/NAD(P)-binding domain"/>
    <property type="match status" value="2"/>
</dbReference>
<dbReference type="PANTHER" id="PTHR43429">
    <property type="entry name" value="PYRIDINE NUCLEOTIDE-DISULFIDE OXIDOREDUCTASE DOMAIN-CONTAINING"/>
    <property type="match status" value="1"/>
</dbReference>
<dbReference type="PRINTS" id="PR00411">
    <property type="entry name" value="PNDRDTASEI"/>
</dbReference>
<dbReference type="STRING" id="1789224.BFG52_04590"/>
<comment type="cofactor">
    <cofactor evidence="1">
        <name>FAD</name>
        <dbReference type="ChEBI" id="CHEBI:57692"/>
    </cofactor>
</comment>
<dbReference type="Gene3D" id="3.30.390.120">
    <property type="match status" value="1"/>
</dbReference>
<accession>A0A1B2LXP9</accession>
<name>A0A1B2LXP9_9GAMM</name>
<organism evidence="11 12">
    <name type="scientific">Acinetobacter larvae</name>
    <dbReference type="NCBI Taxonomy" id="1789224"/>
    <lineage>
        <taxon>Bacteria</taxon>
        <taxon>Pseudomonadati</taxon>
        <taxon>Pseudomonadota</taxon>
        <taxon>Gammaproteobacteria</taxon>
        <taxon>Moraxellales</taxon>
        <taxon>Moraxellaceae</taxon>
        <taxon>Acinetobacter</taxon>
    </lineage>
</organism>
<evidence type="ECO:0000259" key="9">
    <source>
        <dbReference type="Pfam" id="PF07992"/>
    </source>
</evidence>
<dbReference type="PANTHER" id="PTHR43429:SF3">
    <property type="entry name" value="NITRITE REDUCTASE [NAD(P)H]"/>
    <property type="match status" value="1"/>
</dbReference>
<evidence type="ECO:0000256" key="3">
    <source>
        <dbReference type="ARBA" id="ARBA00006442"/>
    </source>
</evidence>
<dbReference type="GO" id="GO:0016491">
    <property type="term" value="F:oxidoreductase activity"/>
    <property type="evidence" value="ECO:0007669"/>
    <property type="project" value="UniProtKB-KW"/>
</dbReference>
<evidence type="ECO:0000256" key="5">
    <source>
        <dbReference type="ARBA" id="ARBA00022630"/>
    </source>
</evidence>
<evidence type="ECO:0000256" key="2">
    <source>
        <dbReference type="ARBA" id="ARBA00004496"/>
    </source>
</evidence>
<protein>
    <submittedName>
        <fullName evidence="11">FAD-dependent oxidoreductase</fullName>
    </submittedName>
</protein>
<sequence>MKPIIIIGSGMAGYTLAREFRKLNKEQPLVMISADDAASYAKPTLSNALAGQKHPDQIALANAEKMSQQLNMQILQHAWVEAIHATTHQIQVLHNGQQQQLEYDKLILAVGADPIRLNIAGDRGNDLYAVNCLDEYRAFREKLAQSNHKRVLILGAGLIGCEFANDLQHTDHQVTVVDLAPQVLARLLPTHVADQFQHDLEQIGIKFILGTTVQSIEQEQQHYRVNLANQQHCEADIILSAIGLQPRLALAKQAQLNTSRGIITNQQLATNQADIFAIGDCAEVNGMLLPYVMPLMQQARALAKTLNGEETAVHYPAMPIAVKTPAAPLTLLPIADNIIVEWQTEHFEDGLLSTATDADGRLRGFVLLGATAAKQRLSLSKQVPDLLPLPLHLQPSAG</sequence>
<dbReference type="InterPro" id="IPR050260">
    <property type="entry name" value="FAD-bd_OxRdtase"/>
</dbReference>
<reference evidence="11 12" key="1">
    <citation type="submission" date="2016-08" db="EMBL/GenBank/DDBJ databases">
        <authorList>
            <person name="Seilhamer J.J."/>
        </authorList>
    </citation>
    <scope>NUCLEOTIDE SEQUENCE [LARGE SCALE GENOMIC DNA]</scope>
    <source>
        <strain evidence="11 12">BRTC-1</strain>
    </source>
</reference>
<comment type="subcellular location">
    <subcellularLocation>
        <location evidence="2">Cytoplasm</location>
    </subcellularLocation>
</comment>
<dbReference type="InterPro" id="IPR041364">
    <property type="entry name" value="Rbx-bd"/>
</dbReference>
<keyword evidence="5" id="KW-0285">Flavoprotein</keyword>
<comment type="similarity">
    <text evidence="3">Belongs to the FAD-dependent oxidoreductase family.</text>
</comment>
<keyword evidence="12" id="KW-1185">Reference proteome</keyword>
<keyword evidence="6" id="KW-0274">FAD</keyword>
<dbReference type="Pfam" id="PF07992">
    <property type="entry name" value="Pyr_redox_2"/>
    <property type="match status" value="1"/>
</dbReference>
<dbReference type="KEGG" id="ala:BFG52_04590"/>
<dbReference type="Proteomes" id="UP000093391">
    <property type="component" value="Chromosome"/>
</dbReference>
<proteinExistence type="inferred from homology"/>
<evidence type="ECO:0000256" key="4">
    <source>
        <dbReference type="ARBA" id="ARBA00022490"/>
    </source>
</evidence>
<dbReference type="OrthoDB" id="9808980at2"/>
<feature type="domain" description="Rubredoxin binding" evidence="10">
    <location>
        <begin position="312"/>
        <end position="382"/>
    </location>
</feature>
<dbReference type="RefSeq" id="WP_067553124.1">
    <property type="nucleotide sequence ID" value="NZ_CP016895.1"/>
</dbReference>
<feature type="domain" description="FAD/NAD(P)-binding" evidence="9">
    <location>
        <begin position="3"/>
        <end position="290"/>
    </location>
</feature>
<dbReference type="GO" id="GO:0005737">
    <property type="term" value="C:cytoplasm"/>
    <property type="evidence" value="ECO:0007669"/>
    <property type="project" value="UniProtKB-SubCell"/>
</dbReference>
<dbReference type="AlphaFoldDB" id="A0A1B2LXP9"/>
<evidence type="ECO:0000256" key="1">
    <source>
        <dbReference type="ARBA" id="ARBA00001974"/>
    </source>
</evidence>
<dbReference type="PRINTS" id="PR00368">
    <property type="entry name" value="FADPNR"/>
</dbReference>